<name>A0A9P8ZVS3_9PEZI</name>
<gene>
    <name evidence="2" type="ORF">BKA67DRAFT_680823</name>
</gene>
<evidence type="ECO:0000259" key="1">
    <source>
        <dbReference type="Pfam" id="PF13472"/>
    </source>
</evidence>
<dbReference type="GeneID" id="70137795"/>
<evidence type="ECO:0000313" key="3">
    <source>
        <dbReference type="Proteomes" id="UP000758603"/>
    </source>
</evidence>
<proteinExistence type="predicted"/>
<dbReference type="InterPro" id="IPR013830">
    <property type="entry name" value="SGNH_hydro"/>
</dbReference>
<dbReference type="GO" id="GO:0004622">
    <property type="term" value="F:phosphatidylcholine lysophospholipase activity"/>
    <property type="evidence" value="ECO:0007669"/>
    <property type="project" value="TreeGrafter"/>
</dbReference>
<keyword evidence="2" id="KW-0378">Hydrolase</keyword>
<sequence>MVGSLADGDAETFHNRQHEGHSGFVVNQMIGVSDYTLPKKPDVVLINCGTNDANPVDGQDIPNTAKRMVELLNHLFANIDGVTIILSTFLPRRDSSDSNVNIINPGYSDLVRQFDNAGKKIVLADFNDGFLDLDTDYYDGIHLNEKGAAKLAAVWDQAILEAENRQFLIEPIDTGKPDNSTSSDDDETCDVVCFFCSASLRRDCLVTVQDVLEEFILISRMRFDVAHEVTHAAEGLLHGRSQSVNTFPGCHLRKFQFLKPSKTCRSILSVAACCLLLRGGRPAADVALSFHDQRWSTPALF</sequence>
<feature type="domain" description="SGNH hydrolase-type esterase" evidence="1">
    <location>
        <begin position="16"/>
        <end position="149"/>
    </location>
</feature>
<dbReference type="OrthoDB" id="3915838at2759"/>
<dbReference type="PANTHER" id="PTHR30383">
    <property type="entry name" value="THIOESTERASE 1/PROTEASE 1/LYSOPHOSPHOLIPASE L1"/>
    <property type="match status" value="1"/>
</dbReference>
<keyword evidence="3" id="KW-1185">Reference proteome</keyword>
<dbReference type="RefSeq" id="XP_045956568.1">
    <property type="nucleotide sequence ID" value="XM_046108904.1"/>
</dbReference>
<accession>A0A9P8ZVS3</accession>
<dbReference type="AlphaFoldDB" id="A0A9P8ZVS3"/>
<dbReference type="EMBL" id="JAGPXC010000006">
    <property type="protein sequence ID" value="KAH6652290.1"/>
    <property type="molecule type" value="Genomic_DNA"/>
</dbReference>
<dbReference type="InterPro" id="IPR036514">
    <property type="entry name" value="SGNH_hydro_sf"/>
</dbReference>
<reference evidence="2" key="1">
    <citation type="journal article" date="2021" name="Nat. Commun.">
        <title>Genetic determinants of endophytism in the Arabidopsis root mycobiome.</title>
        <authorList>
            <person name="Mesny F."/>
            <person name="Miyauchi S."/>
            <person name="Thiergart T."/>
            <person name="Pickel B."/>
            <person name="Atanasova L."/>
            <person name="Karlsson M."/>
            <person name="Huettel B."/>
            <person name="Barry K.W."/>
            <person name="Haridas S."/>
            <person name="Chen C."/>
            <person name="Bauer D."/>
            <person name="Andreopoulos W."/>
            <person name="Pangilinan J."/>
            <person name="LaButti K."/>
            <person name="Riley R."/>
            <person name="Lipzen A."/>
            <person name="Clum A."/>
            <person name="Drula E."/>
            <person name="Henrissat B."/>
            <person name="Kohler A."/>
            <person name="Grigoriev I.V."/>
            <person name="Martin F.M."/>
            <person name="Hacquard S."/>
        </authorList>
    </citation>
    <scope>NUCLEOTIDE SEQUENCE</scope>
    <source>
        <strain evidence="2">MPI-SDFR-AT-0073</strain>
    </source>
</reference>
<organism evidence="2 3">
    <name type="scientific">Truncatella angustata</name>
    <dbReference type="NCBI Taxonomy" id="152316"/>
    <lineage>
        <taxon>Eukaryota</taxon>
        <taxon>Fungi</taxon>
        <taxon>Dikarya</taxon>
        <taxon>Ascomycota</taxon>
        <taxon>Pezizomycotina</taxon>
        <taxon>Sordariomycetes</taxon>
        <taxon>Xylariomycetidae</taxon>
        <taxon>Amphisphaeriales</taxon>
        <taxon>Sporocadaceae</taxon>
        <taxon>Truncatella</taxon>
    </lineage>
</organism>
<dbReference type="PANTHER" id="PTHR30383:SF31">
    <property type="entry name" value="SGNH HYDROLASE-TYPE ESTERASE DOMAIN-CONTAINING PROTEIN-RELATED"/>
    <property type="match status" value="1"/>
</dbReference>
<dbReference type="InterPro" id="IPR051532">
    <property type="entry name" value="Ester_Hydrolysis_Enzymes"/>
</dbReference>
<evidence type="ECO:0000313" key="2">
    <source>
        <dbReference type="EMBL" id="KAH6652290.1"/>
    </source>
</evidence>
<protein>
    <submittedName>
        <fullName evidence="2">SGNH hydrolase-type esterase domain-containing protein</fullName>
    </submittedName>
</protein>
<comment type="caution">
    <text evidence="2">The sequence shown here is derived from an EMBL/GenBank/DDBJ whole genome shotgun (WGS) entry which is preliminary data.</text>
</comment>
<dbReference type="SUPFAM" id="SSF52266">
    <property type="entry name" value="SGNH hydrolase"/>
    <property type="match status" value="1"/>
</dbReference>
<dbReference type="Pfam" id="PF13472">
    <property type="entry name" value="Lipase_GDSL_2"/>
    <property type="match status" value="1"/>
</dbReference>
<dbReference type="Proteomes" id="UP000758603">
    <property type="component" value="Unassembled WGS sequence"/>
</dbReference>
<dbReference type="Gene3D" id="3.40.50.1110">
    <property type="entry name" value="SGNH hydrolase"/>
    <property type="match status" value="1"/>
</dbReference>